<keyword evidence="1" id="KW-0472">Membrane</keyword>
<gene>
    <name evidence="2" type="ORF">CJ199_00450</name>
</gene>
<evidence type="ECO:0000313" key="2">
    <source>
        <dbReference type="EMBL" id="PMD05917.1"/>
    </source>
</evidence>
<feature type="transmembrane region" description="Helical" evidence="1">
    <location>
        <begin position="50"/>
        <end position="73"/>
    </location>
</feature>
<reference evidence="2 3" key="1">
    <citation type="submission" date="2017-09" db="EMBL/GenBank/DDBJ databases">
        <title>Bacterial strain isolated from the female urinary microbiota.</title>
        <authorList>
            <person name="Thomas-White K."/>
            <person name="Kumar N."/>
            <person name="Forster S."/>
            <person name="Putonti C."/>
            <person name="Lawley T."/>
            <person name="Wolfe A.J."/>
        </authorList>
    </citation>
    <scope>NUCLEOTIDE SEQUENCE [LARGE SCALE GENOMIC DNA]</scope>
    <source>
        <strain evidence="2 3">UMB1301</strain>
    </source>
</reference>
<evidence type="ECO:0000256" key="1">
    <source>
        <dbReference type="SAM" id="Phobius"/>
    </source>
</evidence>
<dbReference type="AlphaFoldDB" id="A0A2N6VP98"/>
<proteinExistence type="predicted"/>
<dbReference type="InterPro" id="IPR013901">
    <property type="entry name" value="Anthrone_oxy"/>
</dbReference>
<dbReference type="OrthoDB" id="428263at2"/>
<dbReference type="Pfam" id="PF08592">
    <property type="entry name" value="Anthrone_oxy"/>
    <property type="match status" value="1"/>
</dbReference>
<protein>
    <recommendedName>
        <fullName evidence="4">DUF1772 domain-containing protein</fullName>
    </recommendedName>
</protein>
<sequence>MAVVFILIATCVTAVLAGFWCTWGIVVLPALDKVSPAVAVTSMRSLNESVLTPVFLIPFFASPVVCLVGTIACAIERAPFAAVLLGLATGLQLLGVIVVTRTMNVPLNEELARTQRPPQEAWGAFSQAWQRAHLVRTIASCVALACCAGALWVY</sequence>
<keyword evidence="1" id="KW-1133">Transmembrane helix</keyword>
<organism evidence="2 3">
    <name type="scientific">Brevibacterium paucivorans</name>
    <dbReference type="NCBI Taxonomy" id="170994"/>
    <lineage>
        <taxon>Bacteria</taxon>
        <taxon>Bacillati</taxon>
        <taxon>Actinomycetota</taxon>
        <taxon>Actinomycetes</taxon>
        <taxon>Micrococcales</taxon>
        <taxon>Brevibacteriaceae</taxon>
        <taxon>Brevibacterium</taxon>
    </lineage>
</organism>
<evidence type="ECO:0008006" key="4">
    <source>
        <dbReference type="Google" id="ProtNLM"/>
    </source>
</evidence>
<dbReference type="RefSeq" id="WP_102237576.1">
    <property type="nucleotide sequence ID" value="NZ_BAAAIM010000007.1"/>
</dbReference>
<accession>A0A2N6VP98</accession>
<name>A0A2N6VP98_9MICO</name>
<dbReference type="EMBL" id="PNHK01000001">
    <property type="protein sequence ID" value="PMD05917.1"/>
    <property type="molecule type" value="Genomic_DNA"/>
</dbReference>
<comment type="caution">
    <text evidence="2">The sequence shown here is derived from an EMBL/GenBank/DDBJ whole genome shotgun (WGS) entry which is preliminary data.</text>
</comment>
<keyword evidence="1" id="KW-0812">Transmembrane</keyword>
<feature type="transmembrane region" description="Helical" evidence="1">
    <location>
        <begin position="134"/>
        <end position="153"/>
    </location>
</feature>
<feature type="transmembrane region" description="Helical" evidence="1">
    <location>
        <begin position="80"/>
        <end position="99"/>
    </location>
</feature>
<evidence type="ECO:0000313" key="3">
    <source>
        <dbReference type="Proteomes" id="UP000235598"/>
    </source>
</evidence>
<dbReference type="Proteomes" id="UP000235598">
    <property type="component" value="Unassembled WGS sequence"/>
</dbReference>